<keyword evidence="3" id="KW-0325">Glycoprotein</keyword>
<dbReference type="InterPro" id="IPR033989">
    <property type="entry name" value="CD209-like_CTLD"/>
</dbReference>
<keyword evidence="5" id="KW-0812">Transmembrane</keyword>
<dbReference type="Gene3D" id="3.10.100.10">
    <property type="entry name" value="Mannose-Binding Protein A, subunit A"/>
    <property type="match status" value="1"/>
</dbReference>
<keyword evidence="5" id="KW-0472">Membrane</keyword>
<dbReference type="STRING" id="84645.A0A498NL63"/>
<evidence type="ECO:0000313" key="9">
    <source>
        <dbReference type="Proteomes" id="UP000290572"/>
    </source>
</evidence>
<evidence type="ECO:0000256" key="3">
    <source>
        <dbReference type="ARBA" id="ARBA00023180"/>
    </source>
</evidence>
<name>A0A498NL63_LABRO</name>
<evidence type="ECO:0000259" key="6">
    <source>
        <dbReference type="PROSITE" id="PS50041"/>
    </source>
</evidence>
<keyword evidence="2" id="KW-1015">Disulfide bond</keyword>
<organism evidence="8 9">
    <name type="scientific">Labeo rohita</name>
    <name type="common">Indian major carp</name>
    <name type="synonym">Cyprinus rohita</name>
    <dbReference type="NCBI Taxonomy" id="84645"/>
    <lineage>
        <taxon>Eukaryota</taxon>
        <taxon>Metazoa</taxon>
        <taxon>Chordata</taxon>
        <taxon>Craniata</taxon>
        <taxon>Vertebrata</taxon>
        <taxon>Euteleostomi</taxon>
        <taxon>Actinopterygii</taxon>
        <taxon>Neopterygii</taxon>
        <taxon>Teleostei</taxon>
        <taxon>Ostariophysi</taxon>
        <taxon>Cypriniformes</taxon>
        <taxon>Cyprinidae</taxon>
        <taxon>Labeoninae</taxon>
        <taxon>Labeonini</taxon>
        <taxon>Labeo</taxon>
    </lineage>
</organism>
<keyword evidence="5" id="KW-1133">Transmembrane helix</keyword>
<dbReference type="SUPFAM" id="SSF90257">
    <property type="entry name" value="Myosin rod fragments"/>
    <property type="match status" value="1"/>
</dbReference>
<accession>A0A498NL63</accession>
<evidence type="ECO:0000313" key="7">
    <source>
        <dbReference type="EMBL" id="RXN20656.1"/>
    </source>
</evidence>
<comment type="caution">
    <text evidence="8">The sequence shown here is derived from an EMBL/GenBank/DDBJ whole genome shotgun (WGS) entry which is preliminary data.</text>
</comment>
<dbReference type="Pfam" id="PF00059">
    <property type="entry name" value="Lectin_C"/>
    <property type="match status" value="1"/>
</dbReference>
<dbReference type="SMART" id="SM00034">
    <property type="entry name" value="CLECT"/>
    <property type="match status" value="1"/>
</dbReference>
<feature type="coiled-coil region" evidence="4">
    <location>
        <begin position="242"/>
        <end position="318"/>
    </location>
</feature>
<evidence type="ECO:0000313" key="8">
    <source>
        <dbReference type="EMBL" id="RXN32700.1"/>
    </source>
</evidence>
<dbReference type="PROSITE" id="PS50041">
    <property type="entry name" value="C_TYPE_LECTIN_2"/>
    <property type="match status" value="1"/>
</dbReference>
<dbReference type="AlphaFoldDB" id="A0A498NL63"/>
<dbReference type="InterPro" id="IPR001304">
    <property type="entry name" value="C-type_lectin-like"/>
</dbReference>
<dbReference type="InterPro" id="IPR052309">
    <property type="entry name" value="C-type_Lectin_Domain_Fam1"/>
</dbReference>
<reference evidence="8 9" key="1">
    <citation type="submission" date="2018-03" db="EMBL/GenBank/DDBJ databases">
        <title>Draft genome sequence of Rohu Carp (Labeo rohita).</title>
        <authorList>
            <person name="Das P."/>
            <person name="Kushwaha B."/>
            <person name="Joshi C.G."/>
            <person name="Kumar D."/>
            <person name="Nagpure N.S."/>
            <person name="Sahoo L."/>
            <person name="Das S.P."/>
            <person name="Bit A."/>
            <person name="Patnaik S."/>
            <person name="Meher P.K."/>
            <person name="Jayasankar P."/>
            <person name="Koringa P.G."/>
            <person name="Patel N.V."/>
            <person name="Hinsu A.T."/>
            <person name="Kumar R."/>
            <person name="Pandey M."/>
            <person name="Agarwal S."/>
            <person name="Srivastava S."/>
            <person name="Singh M."/>
            <person name="Iquebal M.A."/>
            <person name="Jaiswal S."/>
            <person name="Angadi U.B."/>
            <person name="Kumar N."/>
            <person name="Raza M."/>
            <person name="Shah T.M."/>
            <person name="Rai A."/>
            <person name="Jena J.K."/>
        </authorList>
    </citation>
    <scope>NUCLEOTIDE SEQUENCE [LARGE SCALE GENOMIC DNA]</scope>
    <source>
        <strain evidence="8">DASCIFA01</strain>
        <tissue evidence="8">Testis</tissue>
    </source>
</reference>
<evidence type="ECO:0000256" key="4">
    <source>
        <dbReference type="SAM" id="Coils"/>
    </source>
</evidence>
<protein>
    <submittedName>
        <fullName evidence="8">CD209 antigen-like protein</fullName>
    </submittedName>
</protein>
<dbReference type="InterPro" id="IPR016187">
    <property type="entry name" value="CTDL_fold"/>
</dbReference>
<dbReference type="EMBL" id="QBIY01012635">
    <property type="protein sequence ID" value="RXN20656.1"/>
    <property type="molecule type" value="Genomic_DNA"/>
</dbReference>
<gene>
    <name evidence="8" type="ORF">ROHU_016065</name>
    <name evidence="7" type="ORF">ROHU_024869</name>
</gene>
<feature type="transmembrane region" description="Helical" evidence="5">
    <location>
        <begin position="222"/>
        <end position="245"/>
    </location>
</feature>
<evidence type="ECO:0000256" key="2">
    <source>
        <dbReference type="ARBA" id="ARBA00023157"/>
    </source>
</evidence>
<dbReference type="PANTHER" id="PTHR46490">
    <property type="entry name" value="C-TYPE LECTIN DOMAIN FAMILY 12 MEMBER A-RELATED"/>
    <property type="match status" value="1"/>
</dbReference>
<proteinExistence type="predicted"/>
<keyword evidence="4" id="KW-0175">Coiled coil</keyword>
<feature type="transmembrane region" description="Helical" evidence="5">
    <location>
        <begin position="54"/>
        <end position="77"/>
    </location>
</feature>
<dbReference type="CDD" id="cd03590">
    <property type="entry name" value="CLECT_DC-SIGN_like"/>
    <property type="match status" value="1"/>
</dbReference>
<evidence type="ECO:0000256" key="5">
    <source>
        <dbReference type="SAM" id="Phobius"/>
    </source>
</evidence>
<dbReference type="GO" id="GO:0030246">
    <property type="term" value="F:carbohydrate binding"/>
    <property type="evidence" value="ECO:0007669"/>
    <property type="project" value="UniProtKB-KW"/>
</dbReference>
<feature type="domain" description="C-type lectin" evidence="6">
    <location>
        <begin position="111"/>
        <end position="214"/>
    </location>
</feature>
<dbReference type="InterPro" id="IPR016186">
    <property type="entry name" value="C-type_lectin-like/link_sf"/>
</dbReference>
<sequence>MNKGARQTETEDIYENADAMKGKITMKTEDSYTKRIQPPEHTGRDCVKIINYRSAVVCLVLLCVLLLTAVIALGVTFTQERQQLIFKNKNLTNQRDQLRNNSQIHDGWICYQSTCYYISKEMKNWNESRQDCLNRGADLIIINNRQEQDFVTDMPGVAAVYIGLADTNLNGTWKWVDGTLTSGFSFWALKEPTGGIENCAVTVAVSQLKFGSDCVKFINYRAAAMCLVLLCVLLLTAVIVLCVTFTQEKQQLISKNENLTNEREQLIVKNTDLTSEINQLILKNTDLTNENKDLTIERERLLRENIDLKDNIAELDNALQTCRKIRLASDYQRGWATTRVAL</sequence>
<dbReference type="PANTHER" id="PTHR46490:SF6">
    <property type="entry name" value="ASIALOGLYCOPROTEIN RECEPTOR 1-LIKE-RELATED"/>
    <property type="match status" value="1"/>
</dbReference>
<keyword evidence="1" id="KW-0430">Lectin</keyword>
<evidence type="ECO:0000256" key="1">
    <source>
        <dbReference type="ARBA" id="ARBA00022734"/>
    </source>
</evidence>
<dbReference type="EMBL" id="QBIY01011354">
    <property type="protein sequence ID" value="RXN32700.1"/>
    <property type="molecule type" value="Genomic_DNA"/>
</dbReference>
<dbReference type="Proteomes" id="UP000290572">
    <property type="component" value="Unassembled WGS sequence"/>
</dbReference>
<dbReference type="SUPFAM" id="SSF56436">
    <property type="entry name" value="C-type lectin-like"/>
    <property type="match status" value="1"/>
</dbReference>
<keyword evidence="9" id="KW-1185">Reference proteome</keyword>